<keyword evidence="3" id="KW-0328">Glycosyltransferase</keyword>
<keyword evidence="4" id="KW-0808">Transferase</keyword>
<feature type="transmembrane region" description="Helical" evidence="8">
    <location>
        <begin position="315"/>
        <end position="334"/>
    </location>
</feature>
<feature type="transmembrane region" description="Helical" evidence="8">
    <location>
        <begin position="340"/>
        <end position="358"/>
    </location>
</feature>
<evidence type="ECO:0000313" key="10">
    <source>
        <dbReference type="Proteomes" id="UP000502502"/>
    </source>
</evidence>
<evidence type="ECO:0000313" key="9">
    <source>
        <dbReference type="EMBL" id="QIL01643.1"/>
    </source>
</evidence>
<organism evidence="9 10">
    <name type="scientific">Sphingomonas sinipercae</name>
    <dbReference type="NCBI Taxonomy" id="2714944"/>
    <lineage>
        <taxon>Bacteria</taxon>
        <taxon>Pseudomonadati</taxon>
        <taxon>Pseudomonadota</taxon>
        <taxon>Alphaproteobacteria</taxon>
        <taxon>Sphingomonadales</taxon>
        <taxon>Sphingomonadaceae</taxon>
        <taxon>Sphingomonas</taxon>
    </lineage>
</organism>
<keyword evidence="6 8" id="KW-1133">Transmembrane helix</keyword>
<evidence type="ECO:0000256" key="1">
    <source>
        <dbReference type="ARBA" id="ARBA00004651"/>
    </source>
</evidence>
<feature type="transmembrane region" description="Helical" evidence="8">
    <location>
        <begin position="154"/>
        <end position="171"/>
    </location>
</feature>
<feature type="transmembrane region" description="Helical" evidence="8">
    <location>
        <begin position="127"/>
        <end position="148"/>
    </location>
</feature>
<evidence type="ECO:0000256" key="4">
    <source>
        <dbReference type="ARBA" id="ARBA00022679"/>
    </source>
</evidence>
<dbReference type="GO" id="GO:0005886">
    <property type="term" value="C:plasma membrane"/>
    <property type="evidence" value="ECO:0007669"/>
    <property type="project" value="UniProtKB-SubCell"/>
</dbReference>
<feature type="transmembrane region" description="Helical" evidence="8">
    <location>
        <begin position="94"/>
        <end position="115"/>
    </location>
</feature>
<reference evidence="9 10" key="1">
    <citation type="submission" date="2020-03" db="EMBL/GenBank/DDBJ databases">
        <title>Sphingomonas sp. nov., isolated from fish.</title>
        <authorList>
            <person name="Hyun D.-W."/>
            <person name="Bae J.-W."/>
        </authorList>
    </citation>
    <scope>NUCLEOTIDE SEQUENCE [LARGE SCALE GENOMIC DNA]</scope>
    <source>
        <strain evidence="9 10">HDW15C</strain>
    </source>
</reference>
<keyword evidence="7 8" id="KW-0472">Membrane</keyword>
<feature type="transmembrane region" description="Helical" evidence="8">
    <location>
        <begin position="21"/>
        <end position="40"/>
    </location>
</feature>
<dbReference type="GO" id="GO:0009103">
    <property type="term" value="P:lipopolysaccharide biosynthetic process"/>
    <property type="evidence" value="ECO:0007669"/>
    <property type="project" value="UniProtKB-ARBA"/>
</dbReference>
<evidence type="ECO:0000256" key="6">
    <source>
        <dbReference type="ARBA" id="ARBA00022989"/>
    </source>
</evidence>
<evidence type="ECO:0000256" key="3">
    <source>
        <dbReference type="ARBA" id="ARBA00022676"/>
    </source>
</evidence>
<keyword evidence="5 8" id="KW-0812">Transmembrane</keyword>
<accession>A0A6G7ZL29</accession>
<evidence type="ECO:0000256" key="8">
    <source>
        <dbReference type="SAM" id="Phobius"/>
    </source>
</evidence>
<feature type="transmembrane region" description="Helical" evidence="8">
    <location>
        <begin position="367"/>
        <end position="386"/>
    </location>
</feature>
<keyword evidence="2" id="KW-1003">Cell membrane</keyword>
<feature type="transmembrane region" description="Helical" evidence="8">
    <location>
        <begin position="232"/>
        <end position="253"/>
    </location>
</feature>
<dbReference type="KEGG" id="ssin:G7078_01780"/>
<dbReference type="PANTHER" id="PTHR33908">
    <property type="entry name" value="MANNOSYLTRANSFERASE YKCB-RELATED"/>
    <property type="match status" value="1"/>
</dbReference>
<evidence type="ECO:0000256" key="7">
    <source>
        <dbReference type="ARBA" id="ARBA00023136"/>
    </source>
</evidence>
<keyword evidence="10" id="KW-1185">Reference proteome</keyword>
<evidence type="ECO:0000256" key="2">
    <source>
        <dbReference type="ARBA" id="ARBA00022475"/>
    </source>
</evidence>
<dbReference type="GO" id="GO:0016763">
    <property type="term" value="F:pentosyltransferase activity"/>
    <property type="evidence" value="ECO:0007669"/>
    <property type="project" value="TreeGrafter"/>
</dbReference>
<name>A0A6G7ZL29_9SPHN</name>
<feature type="transmembrane region" description="Helical" evidence="8">
    <location>
        <begin position="205"/>
        <end position="220"/>
    </location>
</feature>
<dbReference type="InterPro" id="IPR050297">
    <property type="entry name" value="LipidA_mod_glycosyltrf_83"/>
</dbReference>
<protein>
    <submittedName>
        <fullName evidence="9">Uncharacterized protein</fullName>
    </submittedName>
</protein>
<evidence type="ECO:0000256" key="5">
    <source>
        <dbReference type="ARBA" id="ARBA00022692"/>
    </source>
</evidence>
<dbReference type="AlphaFoldDB" id="A0A6G7ZL29"/>
<gene>
    <name evidence="9" type="ORF">G7078_01780</name>
</gene>
<dbReference type="PANTHER" id="PTHR33908:SF11">
    <property type="entry name" value="MEMBRANE PROTEIN"/>
    <property type="match status" value="1"/>
</dbReference>
<proteinExistence type="predicted"/>
<dbReference type="Proteomes" id="UP000502502">
    <property type="component" value="Chromosome"/>
</dbReference>
<comment type="subcellular location">
    <subcellularLocation>
        <location evidence="1">Cell membrane</location>
        <topology evidence="1">Multi-pass membrane protein</topology>
    </subcellularLocation>
</comment>
<dbReference type="EMBL" id="CP049871">
    <property type="protein sequence ID" value="QIL01643.1"/>
    <property type="molecule type" value="Genomic_DNA"/>
</dbReference>
<sequence>MNAVFPAIAIERPSLVKPRPSAAWLVVALTALALAVRLAGLDLRPLWLDEAYSAWFSTRGWHELWAVVPTYEPHPPFYYSVLKLWRGLWGGSEIALRAFSVICAVATVPVVAAAVREQERQDPSPRPSLRIAIAGILVACSPMLVLLGQEARPYPLLILAYAVAVLALLRLFRQFACGGPGRWGSWLLLGGGIEIVLWSHGLGPLYAIALAAALLPAWLSKPTRARIWRGIAVGAAVAIVYAPCLAMIVARAGDWGSGWLKWEPAMVLLLLTLYSIPFELLGVVTGIAAIAMLLLLKRACDHAMAGRGWTGDKALLVAGFGPALMAAAISFLFMPVFLPRALAGAMIPAYLAMAGALARTEVSRERMLIGGALAASLLVGAMQVALRPANEQWREVAAYLDRNVGPSDQVWLYPNDSALPLAAAGWNNGTQTRALPDPYPAVASPGLVRAGSPAVKSLTPEQARAAANDPALARIPTIWLLARQSDVIDPAGDLPRELARVRRPGPERQWGIISVRAYTPR</sequence>
<dbReference type="RefSeq" id="WP_166092380.1">
    <property type="nucleotide sequence ID" value="NZ_CP049871.1"/>
</dbReference>
<feature type="transmembrane region" description="Helical" evidence="8">
    <location>
        <begin position="265"/>
        <end position="295"/>
    </location>
</feature>